<sequence>MENSSPDPEYNEYGNGQSAKVNAGLDFGGPNRNYDADEMTDATATNTHMTKSAPIIDVDTGTLFQGERLGLPEVYLEWSCEDDEAASPTEQSILLTQKFFDETRKELGGDTEDMKIG</sequence>
<accession>A0A9W8ZAA5</accession>
<gene>
    <name evidence="2" type="ORF">N0V91_009008</name>
</gene>
<proteinExistence type="predicted"/>
<feature type="region of interest" description="Disordered" evidence="1">
    <location>
        <begin position="1"/>
        <end position="48"/>
    </location>
</feature>
<reference evidence="2" key="1">
    <citation type="submission" date="2022-10" db="EMBL/GenBank/DDBJ databases">
        <title>Tapping the CABI collections for fungal endophytes: first genome assemblies for Collariella, Neodidymelliopsis, Ascochyta clinopodiicola, Didymella pomorum, Didymosphaeria variabile, Neocosmospora piperis and Neocucurbitaria cava.</title>
        <authorList>
            <person name="Hill R."/>
        </authorList>
    </citation>
    <scope>NUCLEOTIDE SEQUENCE</scope>
    <source>
        <strain evidence="2">IMI 355091</strain>
    </source>
</reference>
<evidence type="ECO:0000313" key="3">
    <source>
        <dbReference type="Proteomes" id="UP001140510"/>
    </source>
</evidence>
<dbReference type="Proteomes" id="UP001140510">
    <property type="component" value="Unassembled WGS sequence"/>
</dbReference>
<keyword evidence="3" id="KW-1185">Reference proteome</keyword>
<evidence type="ECO:0000313" key="2">
    <source>
        <dbReference type="EMBL" id="KAJ4400033.1"/>
    </source>
</evidence>
<protein>
    <submittedName>
        <fullName evidence="2">Uncharacterized protein</fullName>
    </submittedName>
</protein>
<dbReference type="OrthoDB" id="3927820at2759"/>
<dbReference type="EMBL" id="JAPEVA010000096">
    <property type="protein sequence ID" value="KAJ4400033.1"/>
    <property type="molecule type" value="Genomic_DNA"/>
</dbReference>
<comment type="caution">
    <text evidence="2">The sequence shown here is derived from an EMBL/GenBank/DDBJ whole genome shotgun (WGS) entry which is preliminary data.</text>
</comment>
<evidence type="ECO:0000256" key="1">
    <source>
        <dbReference type="SAM" id="MobiDB-lite"/>
    </source>
</evidence>
<dbReference type="AlphaFoldDB" id="A0A9W8ZAA5"/>
<organism evidence="2 3">
    <name type="scientific">Didymella pomorum</name>
    <dbReference type="NCBI Taxonomy" id="749634"/>
    <lineage>
        <taxon>Eukaryota</taxon>
        <taxon>Fungi</taxon>
        <taxon>Dikarya</taxon>
        <taxon>Ascomycota</taxon>
        <taxon>Pezizomycotina</taxon>
        <taxon>Dothideomycetes</taxon>
        <taxon>Pleosporomycetidae</taxon>
        <taxon>Pleosporales</taxon>
        <taxon>Pleosporineae</taxon>
        <taxon>Didymellaceae</taxon>
        <taxon>Didymella</taxon>
    </lineage>
</organism>
<name>A0A9W8ZAA5_9PLEO</name>